<organism evidence="3 4">
    <name type="scientific">Abyssobacteria bacterium (strain SURF_5)</name>
    <dbReference type="NCBI Taxonomy" id="2093360"/>
    <lineage>
        <taxon>Bacteria</taxon>
        <taxon>Pseudomonadati</taxon>
        <taxon>Candidatus Hydrogenedentota</taxon>
        <taxon>Candidatus Abyssobacteria</taxon>
    </lineage>
</organism>
<keyword evidence="1" id="KW-0732">Signal</keyword>
<evidence type="ECO:0000313" key="4">
    <source>
        <dbReference type="Proteomes" id="UP000265882"/>
    </source>
</evidence>
<dbReference type="Proteomes" id="UP000265882">
    <property type="component" value="Unassembled WGS sequence"/>
</dbReference>
<evidence type="ECO:0000313" key="3">
    <source>
        <dbReference type="EMBL" id="RJP25899.1"/>
    </source>
</evidence>
<keyword evidence="3" id="KW-0238">DNA-binding</keyword>
<comment type="caution">
    <text evidence="3">The sequence shown here is derived from an EMBL/GenBank/DDBJ whole genome shotgun (WGS) entry which is preliminary data.</text>
</comment>
<proteinExistence type="predicted"/>
<gene>
    <name evidence="3" type="ORF">C4520_01730</name>
</gene>
<sequence length="150" mass="16837">MKKAIIAGFAIIIALAFTADASAQQMRRGCWGRADRYNRLYDPDTVVTVSGTVTDIDYFQPSAGMAEGVHLFLRQPDGTPTEVHLGPRWYIENQDISIDEGDFVEVTGSRIMFEGEPVVIASSLRMDGQVLRLRDRQGYPLWAGWRREAN</sequence>
<evidence type="ECO:0000256" key="1">
    <source>
        <dbReference type="SAM" id="SignalP"/>
    </source>
</evidence>
<evidence type="ECO:0000259" key="2">
    <source>
        <dbReference type="Pfam" id="PF26390"/>
    </source>
</evidence>
<protein>
    <submittedName>
        <fullName evidence="3">DNA-binding protein</fullName>
    </submittedName>
</protein>
<dbReference type="InterPro" id="IPR058837">
    <property type="entry name" value="MamS_MamX_dom"/>
</dbReference>
<feature type="chain" id="PRO_5017225471" evidence="1">
    <location>
        <begin position="22"/>
        <end position="150"/>
    </location>
</feature>
<feature type="domain" description="Magnetosome protein MamS/MamX" evidence="2">
    <location>
        <begin position="45"/>
        <end position="131"/>
    </location>
</feature>
<dbReference type="EMBL" id="QZKU01000017">
    <property type="protein sequence ID" value="RJP25899.1"/>
    <property type="molecule type" value="Genomic_DNA"/>
</dbReference>
<dbReference type="Pfam" id="PF26390">
    <property type="entry name" value="MamS_MamX"/>
    <property type="match status" value="1"/>
</dbReference>
<dbReference type="GO" id="GO:0003677">
    <property type="term" value="F:DNA binding"/>
    <property type="evidence" value="ECO:0007669"/>
    <property type="project" value="UniProtKB-KW"/>
</dbReference>
<name>A0A3A4P428_ABYX5</name>
<reference evidence="3 4" key="1">
    <citation type="journal article" date="2017" name="ISME J.">
        <title>Energy and carbon metabolisms in a deep terrestrial subsurface fluid microbial community.</title>
        <authorList>
            <person name="Momper L."/>
            <person name="Jungbluth S.P."/>
            <person name="Lee M.D."/>
            <person name="Amend J.P."/>
        </authorList>
    </citation>
    <scope>NUCLEOTIDE SEQUENCE [LARGE SCALE GENOMIC DNA]</scope>
    <source>
        <strain evidence="3">SURF_5</strain>
    </source>
</reference>
<accession>A0A3A4P428</accession>
<feature type="signal peptide" evidence="1">
    <location>
        <begin position="1"/>
        <end position="21"/>
    </location>
</feature>
<dbReference type="AlphaFoldDB" id="A0A3A4P428"/>